<dbReference type="GO" id="GO:0003700">
    <property type="term" value="F:DNA-binding transcription factor activity"/>
    <property type="evidence" value="ECO:0007669"/>
    <property type="project" value="TreeGrafter"/>
</dbReference>
<dbReference type="Gene3D" id="1.10.10.10">
    <property type="entry name" value="Winged helix-like DNA-binding domain superfamily/Winged helix DNA-binding domain"/>
    <property type="match status" value="1"/>
</dbReference>
<evidence type="ECO:0000256" key="1">
    <source>
        <dbReference type="ARBA" id="ARBA00023015"/>
    </source>
</evidence>
<dbReference type="GO" id="GO:0003677">
    <property type="term" value="F:DNA binding"/>
    <property type="evidence" value="ECO:0007669"/>
    <property type="project" value="InterPro"/>
</dbReference>
<dbReference type="PANTHER" id="PTHR30136">
    <property type="entry name" value="HELIX-TURN-HELIX TRANSCRIPTIONAL REGULATOR, ICLR FAMILY"/>
    <property type="match status" value="1"/>
</dbReference>
<dbReference type="RefSeq" id="WP_160551864.1">
    <property type="nucleotide sequence ID" value="NZ_CP047650.1"/>
</dbReference>
<accession>A0A857J3V7</accession>
<reference evidence="4 5" key="1">
    <citation type="submission" date="2020-01" db="EMBL/GenBank/DDBJ databases">
        <title>Genome sequencing of strain KACC 21265.</title>
        <authorList>
            <person name="Heo J."/>
            <person name="Kim S.-J."/>
            <person name="Kim J.-S."/>
            <person name="Hong S.-B."/>
            <person name="Kwon S.-W."/>
        </authorList>
    </citation>
    <scope>NUCLEOTIDE SEQUENCE [LARGE SCALE GENOMIC DNA]</scope>
    <source>
        <strain evidence="4 5">KACC 21265</strain>
    </source>
</reference>
<dbReference type="InterPro" id="IPR036390">
    <property type="entry name" value="WH_DNA-bd_sf"/>
</dbReference>
<evidence type="ECO:0000313" key="5">
    <source>
        <dbReference type="Proteomes" id="UP000464787"/>
    </source>
</evidence>
<evidence type="ECO:0000313" key="4">
    <source>
        <dbReference type="EMBL" id="QHI98347.1"/>
    </source>
</evidence>
<dbReference type="InterPro" id="IPR005471">
    <property type="entry name" value="Tscrpt_reg_IclR_N"/>
</dbReference>
<evidence type="ECO:0000259" key="3">
    <source>
        <dbReference type="PROSITE" id="PS51077"/>
    </source>
</evidence>
<evidence type="ECO:0000256" key="2">
    <source>
        <dbReference type="ARBA" id="ARBA00023163"/>
    </source>
</evidence>
<keyword evidence="2" id="KW-0804">Transcription</keyword>
<dbReference type="GO" id="GO:0045892">
    <property type="term" value="P:negative regulation of DNA-templated transcription"/>
    <property type="evidence" value="ECO:0007669"/>
    <property type="project" value="TreeGrafter"/>
</dbReference>
<keyword evidence="1" id="KW-0805">Transcription regulation</keyword>
<dbReference type="SUPFAM" id="SSF46785">
    <property type="entry name" value="Winged helix' DNA-binding domain"/>
    <property type="match status" value="1"/>
</dbReference>
<dbReference type="SMART" id="SM00346">
    <property type="entry name" value="HTH_ICLR"/>
    <property type="match status" value="1"/>
</dbReference>
<gene>
    <name evidence="4" type="ORF">GT347_10290</name>
</gene>
<dbReference type="InterPro" id="IPR036388">
    <property type="entry name" value="WH-like_DNA-bd_sf"/>
</dbReference>
<dbReference type="InterPro" id="IPR029016">
    <property type="entry name" value="GAF-like_dom_sf"/>
</dbReference>
<feature type="domain" description="HTH iclR-type" evidence="3">
    <location>
        <begin position="6"/>
        <end position="67"/>
    </location>
</feature>
<dbReference type="PROSITE" id="PS51077">
    <property type="entry name" value="HTH_ICLR"/>
    <property type="match status" value="1"/>
</dbReference>
<dbReference type="EMBL" id="CP047650">
    <property type="protein sequence ID" value="QHI98347.1"/>
    <property type="molecule type" value="Genomic_DNA"/>
</dbReference>
<dbReference type="Pfam" id="PF09339">
    <property type="entry name" value="HTH_IclR"/>
    <property type="match status" value="1"/>
</dbReference>
<dbReference type="Proteomes" id="UP000464787">
    <property type="component" value="Chromosome"/>
</dbReference>
<dbReference type="Gene3D" id="3.30.450.40">
    <property type="match status" value="1"/>
</dbReference>
<name>A0A857J3V7_9BURK</name>
<keyword evidence="5" id="KW-1185">Reference proteome</keyword>
<dbReference type="SUPFAM" id="SSF55781">
    <property type="entry name" value="GAF domain-like"/>
    <property type="match status" value="1"/>
</dbReference>
<dbReference type="KEGG" id="xyk:GT347_10290"/>
<dbReference type="PANTHER" id="PTHR30136:SF24">
    <property type="entry name" value="HTH-TYPE TRANSCRIPTIONAL REPRESSOR ALLR"/>
    <property type="match status" value="1"/>
</dbReference>
<dbReference type="InterPro" id="IPR050707">
    <property type="entry name" value="HTH_MetabolicPath_Reg"/>
</dbReference>
<protein>
    <submittedName>
        <fullName evidence="4">Helix-turn-helix domain-containing protein</fullName>
    </submittedName>
</protein>
<organism evidence="4 5">
    <name type="scientific">Xylophilus rhododendri</name>
    <dbReference type="NCBI Taxonomy" id="2697032"/>
    <lineage>
        <taxon>Bacteria</taxon>
        <taxon>Pseudomonadati</taxon>
        <taxon>Pseudomonadota</taxon>
        <taxon>Betaproteobacteria</taxon>
        <taxon>Burkholderiales</taxon>
        <taxon>Xylophilus</taxon>
    </lineage>
</organism>
<dbReference type="AlphaFoldDB" id="A0A857J3V7"/>
<sequence length="269" mass="29059">MADVGVSTVVRAFAVLDLFSLATPVVGVDDVVARLGYTRSTAYRYMRELVEAGLVTPWAGGSYSLGARIIELERLTALTDPLYRAGREVMDAQPHGNSALLLHKLYSDKVLCIYKAGPDVLEHAGSRITIRRARGIPFPLYQGAASLVMLPYLSPHRIRQTYLRDAAAIRAAGLGDDWEGWRRTLIAVRKAGHAVSNGQITPSVSGVAVAIVAPDGKRLLGSLARCYPTQAPPPEGEEACARDLARMARDIAARYGLAVRRGAQAPRSR</sequence>
<proteinExistence type="predicted"/>